<reference evidence="4 5" key="1">
    <citation type="journal article" date="2009" name="Stand. Genomic Sci.">
        <title>Complete genome sequence of Sanguibacter keddieii type strain (ST-74).</title>
        <authorList>
            <person name="Ivanova N."/>
            <person name="Sikorski J."/>
            <person name="Sims D."/>
            <person name="Brettin T."/>
            <person name="Detter J.C."/>
            <person name="Han C."/>
            <person name="Lapidus A."/>
            <person name="Copeland A."/>
            <person name="Glavina Del Rio T."/>
            <person name="Nolan M."/>
            <person name="Chen F."/>
            <person name="Lucas S."/>
            <person name="Tice H."/>
            <person name="Cheng J.F."/>
            <person name="Bruce D."/>
            <person name="Goodwin L."/>
            <person name="Pitluck S."/>
            <person name="Pati A."/>
            <person name="Mavromatis K."/>
            <person name="Chen A."/>
            <person name="Palaniappan K."/>
            <person name="D'haeseleer P."/>
            <person name="Chain P."/>
            <person name="Bristow J."/>
            <person name="Eisen J.A."/>
            <person name="Markowitz V."/>
            <person name="Hugenholtz P."/>
            <person name="Goker M."/>
            <person name="Pukall R."/>
            <person name="Klenk H.P."/>
            <person name="Kyrpides N.C."/>
        </authorList>
    </citation>
    <scope>NUCLEOTIDE SEQUENCE [LARGE SCALE GENOMIC DNA]</scope>
    <source>
        <strain evidence="5">ATCC 51767 / DSM 10542 / NCFB 3025 / ST-74</strain>
    </source>
</reference>
<evidence type="ECO:0000256" key="1">
    <source>
        <dbReference type="PROSITE-ProRule" id="PRU01076"/>
    </source>
</evidence>
<accession>D1BAR1</accession>
<gene>
    <name evidence="4" type="ordered locus">Sked_27080</name>
</gene>
<dbReference type="EMBL" id="CP001819">
    <property type="protein sequence ID" value="ACZ22612.1"/>
    <property type="molecule type" value="Genomic_DNA"/>
</dbReference>
<sequence length="117" mass="12480">MSTSHALSSSFATVNAQGRIVVPAGVRQALGIASGDRVEFLVDETGVRLITPRMRAMTLWAKNHGGDAGDSTRAVRASRSDDQRTASEAEQRVADRVAAETRDHDEMAAVLFADLGL</sequence>
<feature type="compositionally biased region" description="Basic and acidic residues" evidence="2">
    <location>
        <begin position="78"/>
        <end position="99"/>
    </location>
</feature>
<dbReference type="KEGG" id="ske:Sked_27080"/>
<dbReference type="RefSeq" id="WP_012867681.1">
    <property type="nucleotide sequence ID" value="NC_013521.1"/>
</dbReference>
<organism evidence="4 5">
    <name type="scientific">Sanguibacter keddieii (strain ATCC 51767 / DSM 10542 / NCFB 3025 / ST-74)</name>
    <dbReference type="NCBI Taxonomy" id="446469"/>
    <lineage>
        <taxon>Bacteria</taxon>
        <taxon>Bacillati</taxon>
        <taxon>Actinomycetota</taxon>
        <taxon>Actinomycetes</taxon>
        <taxon>Micrococcales</taxon>
        <taxon>Sanguibacteraceae</taxon>
        <taxon>Sanguibacter</taxon>
    </lineage>
</organism>
<dbReference type="NCBIfam" id="TIGR01439">
    <property type="entry name" value="lp_hng_hel_AbrB"/>
    <property type="match status" value="1"/>
</dbReference>
<protein>
    <submittedName>
        <fullName evidence="4">Looped-hinge helix DNA binding domain, AbrB family</fullName>
    </submittedName>
</protein>
<keyword evidence="5" id="KW-1185">Reference proteome</keyword>
<evidence type="ECO:0000256" key="2">
    <source>
        <dbReference type="SAM" id="MobiDB-lite"/>
    </source>
</evidence>
<dbReference type="Gene3D" id="2.10.260.10">
    <property type="match status" value="1"/>
</dbReference>
<dbReference type="InterPro" id="IPR037914">
    <property type="entry name" value="SpoVT-AbrB_sf"/>
</dbReference>
<dbReference type="Pfam" id="PF04014">
    <property type="entry name" value="MazE_antitoxin"/>
    <property type="match status" value="1"/>
</dbReference>
<dbReference type="InterPro" id="IPR007159">
    <property type="entry name" value="SpoVT-AbrB_dom"/>
</dbReference>
<dbReference type="STRING" id="446469.Sked_27080"/>
<dbReference type="SUPFAM" id="SSF89447">
    <property type="entry name" value="AbrB/MazE/MraZ-like"/>
    <property type="match status" value="1"/>
</dbReference>
<evidence type="ECO:0000313" key="5">
    <source>
        <dbReference type="Proteomes" id="UP000000322"/>
    </source>
</evidence>
<name>D1BAR1_SANKS</name>
<dbReference type="GO" id="GO:0003677">
    <property type="term" value="F:DNA binding"/>
    <property type="evidence" value="ECO:0007669"/>
    <property type="project" value="UniProtKB-UniRule"/>
</dbReference>
<dbReference type="HOGENOM" id="CLU_2153826_0_0_11"/>
<dbReference type="Proteomes" id="UP000000322">
    <property type="component" value="Chromosome"/>
</dbReference>
<evidence type="ECO:0000259" key="3">
    <source>
        <dbReference type="PROSITE" id="PS51740"/>
    </source>
</evidence>
<dbReference type="PROSITE" id="PS51740">
    <property type="entry name" value="SPOVT_ABRB"/>
    <property type="match status" value="1"/>
</dbReference>
<evidence type="ECO:0000313" key="4">
    <source>
        <dbReference type="EMBL" id="ACZ22612.1"/>
    </source>
</evidence>
<keyword evidence="1" id="KW-0238">DNA-binding</keyword>
<feature type="region of interest" description="Disordered" evidence="2">
    <location>
        <begin position="62"/>
        <end position="99"/>
    </location>
</feature>
<dbReference type="eggNOG" id="COG2002">
    <property type="taxonomic scope" value="Bacteria"/>
</dbReference>
<proteinExistence type="predicted"/>
<dbReference type="AlphaFoldDB" id="D1BAR1"/>
<dbReference type="SMART" id="SM00966">
    <property type="entry name" value="SpoVT_AbrB"/>
    <property type="match status" value="1"/>
</dbReference>
<feature type="domain" description="SpoVT-AbrB" evidence="3">
    <location>
        <begin position="9"/>
        <end position="55"/>
    </location>
</feature>